<evidence type="ECO:0000259" key="1">
    <source>
        <dbReference type="Pfam" id="PF14088"/>
    </source>
</evidence>
<dbReference type="EMBL" id="JABBGH010000003">
    <property type="protein sequence ID" value="NML67402.1"/>
    <property type="molecule type" value="Genomic_DNA"/>
</dbReference>
<dbReference type="InterPro" id="IPR025364">
    <property type="entry name" value="DUF4268"/>
</dbReference>
<evidence type="ECO:0000313" key="3">
    <source>
        <dbReference type="Proteomes" id="UP000559626"/>
    </source>
</evidence>
<organism evidence="2 3">
    <name type="scientific">Hymenobacter polaris</name>
    <dbReference type="NCBI Taxonomy" id="2682546"/>
    <lineage>
        <taxon>Bacteria</taxon>
        <taxon>Pseudomonadati</taxon>
        <taxon>Bacteroidota</taxon>
        <taxon>Cytophagia</taxon>
        <taxon>Cytophagales</taxon>
        <taxon>Hymenobacteraceae</taxon>
        <taxon>Hymenobacter</taxon>
    </lineage>
</organism>
<comment type="caution">
    <text evidence="2">The sequence shown here is derived from an EMBL/GenBank/DDBJ whole genome shotgun (WGS) entry which is preliminary data.</text>
</comment>
<evidence type="ECO:0000313" key="2">
    <source>
        <dbReference type="EMBL" id="NML67402.1"/>
    </source>
</evidence>
<accession>A0A7Y0AHG5</accession>
<protein>
    <submittedName>
        <fullName evidence="2">DUF4268 domain-containing protein</fullName>
    </submittedName>
</protein>
<keyword evidence="3" id="KW-1185">Reference proteome</keyword>
<dbReference type="Proteomes" id="UP000559626">
    <property type="component" value="Unassembled WGS sequence"/>
</dbReference>
<dbReference type="Pfam" id="PF14088">
    <property type="entry name" value="DUF4268"/>
    <property type="match status" value="1"/>
</dbReference>
<dbReference type="AlphaFoldDB" id="A0A7Y0AHG5"/>
<feature type="domain" description="DUF4268" evidence="1">
    <location>
        <begin position="10"/>
        <end position="143"/>
    </location>
</feature>
<name>A0A7Y0AHG5_9BACT</name>
<sequence length="155" mass="17930">MYSKAEASQLRQAFWTAFGQYMAPVLSAEGLPTNWINYKTGLKGVRFALQADNRRASIAIELTQADASVRELFFEQFRELQGMLHEELGETWRWELHAQNEHGQPVARIYQELAPANVFSRDDWPALISFFKPRLIALDAFWSGAQYAFEELREL</sequence>
<dbReference type="RefSeq" id="WP_169533071.1">
    <property type="nucleotide sequence ID" value="NZ_JABBGH010000003.1"/>
</dbReference>
<reference evidence="2 3" key="1">
    <citation type="submission" date="2020-04" db="EMBL/GenBank/DDBJ databases">
        <title>Hymenobacter polaris sp. nov., isolated from Arctic soil.</title>
        <authorList>
            <person name="Dahal R.H."/>
        </authorList>
    </citation>
    <scope>NUCLEOTIDE SEQUENCE [LARGE SCALE GENOMIC DNA]</scope>
    <source>
        <strain evidence="2 3">RP-2-7</strain>
    </source>
</reference>
<proteinExistence type="predicted"/>
<gene>
    <name evidence="2" type="ORF">HHL22_19540</name>
</gene>